<dbReference type="Pfam" id="PF01529">
    <property type="entry name" value="DHHC"/>
    <property type="match status" value="1"/>
</dbReference>
<evidence type="ECO:0000256" key="1">
    <source>
        <dbReference type="ARBA" id="ARBA00004141"/>
    </source>
</evidence>
<comment type="similarity">
    <text evidence="5">Belongs to the DHHC palmitoyltransferase family.</text>
</comment>
<keyword evidence="5" id="KW-0012">Acyltransferase</keyword>
<reference evidence="7 8" key="1">
    <citation type="journal article" date="2021" name="Elife">
        <title>Chloroplast acquisition without the gene transfer in kleptoplastic sea slugs, Plakobranchus ocellatus.</title>
        <authorList>
            <person name="Maeda T."/>
            <person name="Takahashi S."/>
            <person name="Yoshida T."/>
            <person name="Shimamura S."/>
            <person name="Takaki Y."/>
            <person name="Nagai Y."/>
            <person name="Toyoda A."/>
            <person name="Suzuki Y."/>
            <person name="Arimoto A."/>
            <person name="Ishii H."/>
            <person name="Satoh N."/>
            <person name="Nishiyama T."/>
            <person name="Hasebe M."/>
            <person name="Maruyama T."/>
            <person name="Minagawa J."/>
            <person name="Obokata J."/>
            <person name="Shigenobu S."/>
        </authorList>
    </citation>
    <scope>NUCLEOTIDE SEQUENCE [LARGE SCALE GENOMIC DNA]</scope>
</reference>
<keyword evidence="4 5" id="KW-0472">Membrane</keyword>
<keyword evidence="2 5" id="KW-0812">Transmembrane</keyword>
<evidence type="ECO:0000256" key="3">
    <source>
        <dbReference type="ARBA" id="ARBA00022989"/>
    </source>
</evidence>
<dbReference type="Proteomes" id="UP000762676">
    <property type="component" value="Unassembled WGS sequence"/>
</dbReference>
<dbReference type="AlphaFoldDB" id="A0AAV4JHZ2"/>
<comment type="domain">
    <text evidence="5">The DHHC domain is required for palmitoyltransferase activity.</text>
</comment>
<evidence type="ECO:0000256" key="5">
    <source>
        <dbReference type="RuleBase" id="RU079119"/>
    </source>
</evidence>
<sequence length="165" mass="18463">MGRIILGGVNINTYWVKRRINICIGASNHRYFLLAMLMFIVTGSYACHLTFTTICTPTMYLDWFLLPNDCRWLYADFLTSICFVTALYSAVGVAGMCMAFVYQFTLISQNVTSHELARARGLGMVTCGGLVALENPNNCGLIRNWLDFWLSPSGRSGVDAYKEAL</sequence>
<dbReference type="EC" id="2.3.1.225" evidence="5"/>
<keyword evidence="5" id="KW-0808">Transferase</keyword>
<evidence type="ECO:0000259" key="6">
    <source>
        <dbReference type="Pfam" id="PF01529"/>
    </source>
</evidence>
<gene>
    <name evidence="7" type="ORF">ElyMa_003339900</name>
</gene>
<keyword evidence="3 5" id="KW-1133">Transmembrane helix</keyword>
<comment type="caution">
    <text evidence="7">The sequence shown here is derived from an EMBL/GenBank/DDBJ whole genome shotgun (WGS) entry which is preliminary data.</text>
</comment>
<keyword evidence="8" id="KW-1185">Reference proteome</keyword>
<dbReference type="GO" id="GO:0019706">
    <property type="term" value="F:protein-cysteine S-palmitoyltransferase activity"/>
    <property type="evidence" value="ECO:0007669"/>
    <property type="project" value="UniProtKB-EC"/>
</dbReference>
<comment type="subcellular location">
    <subcellularLocation>
        <location evidence="1">Membrane</location>
        <topology evidence="1">Multi-pass membrane protein</topology>
    </subcellularLocation>
</comment>
<evidence type="ECO:0000313" key="8">
    <source>
        <dbReference type="Proteomes" id="UP000762676"/>
    </source>
</evidence>
<protein>
    <recommendedName>
        <fullName evidence="5">Palmitoyltransferase</fullName>
        <ecNumber evidence="5">2.3.1.225</ecNumber>
    </recommendedName>
</protein>
<accession>A0AAV4JHZ2</accession>
<name>A0AAV4JHZ2_9GAST</name>
<evidence type="ECO:0000256" key="4">
    <source>
        <dbReference type="ARBA" id="ARBA00023136"/>
    </source>
</evidence>
<evidence type="ECO:0000256" key="2">
    <source>
        <dbReference type="ARBA" id="ARBA00022692"/>
    </source>
</evidence>
<evidence type="ECO:0000313" key="7">
    <source>
        <dbReference type="EMBL" id="GFS21493.1"/>
    </source>
</evidence>
<dbReference type="InterPro" id="IPR001594">
    <property type="entry name" value="Palmitoyltrfase_DHHC"/>
</dbReference>
<feature type="transmembrane region" description="Helical" evidence="5">
    <location>
        <begin position="31"/>
        <end position="54"/>
    </location>
</feature>
<organism evidence="7 8">
    <name type="scientific">Elysia marginata</name>
    <dbReference type="NCBI Taxonomy" id="1093978"/>
    <lineage>
        <taxon>Eukaryota</taxon>
        <taxon>Metazoa</taxon>
        <taxon>Spiralia</taxon>
        <taxon>Lophotrochozoa</taxon>
        <taxon>Mollusca</taxon>
        <taxon>Gastropoda</taxon>
        <taxon>Heterobranchia</taxon>
        <taxon>Euthyneura</taxon>
        <taxon>Panpulmonata</taxon>
        <taxon>Sacoglossa</taxon>
        <taxon>Placobranchoidea</taxon>
        <taxon>Plakobranchidae</taxon>
        <taxon>Elysia</taxon>
    </lineage>
</organism>
<dbReference type="GO" id="GO:0016020">
    <property type="term" value="C:membrane"/>
    <property type="evidence" value="ECO:0007669"/>
    <property type="project" value="UniProtKB-SubCell"/>
</dbReference>
<feature type="transmembrane region" description="Helical" evidence="5">
    <location>
        <begin position="74"/>
        <end position="102"/>
    </location>
</feature>
<proteinExistence type="inferred from homology"/>
<feature type="domain" description="Palmitoyltransferase DHHC" evidence="6">
    <location>
        <begin position="20"/>
        <end position="117"/>
    </location>
</feature>
<comment type="catalytic activity">
    <reaction evidence="5">
        <text>L-cysteinyl-[protein] + hexadecanoyl-CoA = S-hexadecanoyl-L-cysteinyl-[protein] + CoA</text>
        <dbReference type="Rhea" id="RHEA:36683"/>
        <dbReference type="Rhea" id="RHEA-COMP:10131"/>
        <dbReference type="Rhea" id="RHEA-COMP:11032"/>
        <dbReference type="ChEBI" id="CHEBI:29950"/>
        <dbReference type="ChEBI" id="CHEBI:57287"/>
        <dbReference type="ChEBI" id="CHEBI:57379"/>
        <dbReference type="ChEBI" id="CHEBI:74151"/>
        <dbReference type="EC" id="2.3.1.225"/>
    </reaction>
</comment>
<dbReference type="EMBL" id="BMAT01006882">
    <property type="protein sequence ID" value="GFS21493.1"/>
    <property type="molecule type" value="Genomic_DNA"/>
</dbReference>